<feature type="signal peptide" evidence="1">
    <location>
        <begin position="1"/>
        <end position="22"/>
    </location>
</feature>
<keyword evidence="1" id="KW-0732">Signal</keyword>
<evidence type="ECO:0000313" key="3">
    <source>
        <dbReference type="Proteomes" id="UP000295164"/>
    </source>
</evidence>
<name>A0A4R4DQZ2_9BACT</name>
<keyword evidence="3" id="KW-1185">Reference proteome</keyword>
<protein>
    <submittedName>
        <fullName evidence="2">Uncharacterized protein</fullName>
    </submittedName>
</protein>
<reference evidence="2 3" key="1">
    <citation type="submission" date="2019-03" db="EMBL/GenBank/DDBJ databases">
        <authorList>
            <person name="Kim M.K.M."/>
        </authorList>
    </citation>
    <scope>NUCLEOTIDE SEQUENCE [LARGE SCALE GENOMIC DNA]</scope>
    <source>
        <strain evidence="2 3">17J68-15</strain>
    </source>
</reference>
<evidence type="ECO:0000256" key="1">
    <source>
        <dbReference type="SAM" id="SignalP"/>
    </source>
</evidence>
<gene>
    <name evidence="2" type="ORF">E0486_18040</name>
</gene>
<dbReference type="EMBL" id="SKFH01000057">
    <property type="protein sequence ID" value="TCZ64718.1"/>
    <property type="molecule type" value="Genomic_DNA"/>
</dbReference>
<dbReference type="AlphaFoldDB" id="A0A4R4DQZ2"/>
<organism evidence="2 3">
    <name type="scientific">Flaviaesturariibacter aridisoli</name>
    <dbReference type="NCBI Taxonomy" id="2545761"/>
    <lineage>
        <taxon>Bacteria</taxon>
        <taxon>Pseudomonadati</taxon>
        <taxon>Bacteroidota</taxon>
        <taxon>Chitinophagia</taxon>
        <taxon>Chitinophagales</taxon>
        <taxon>Chitinophagaceae</taxon>
        <taxon>Flaviaestuariibacter</taxon>
    </lineage>
</organism>
<dbReference type="RefSeq" id="WP_131854386.1">
    <property type="nucleotide sequence ID" value="NZ_SKFH01000057.1"/>
</dbReference>
<feature type="chain" id="PRO_5020417043" evidence="1">
    <location>
        <begin position="23"/>
        <end position="168"/>
    </location>
</feature>
<proteinExistence type="predicted"/>
<accession>A0A4R4DQZ2</accession>
<dbReference type="Proteomes" id="UP000295164">
    <property type="component" value="Unassembled WGS sequence"/>
</dbReference>
<sequence>MLQRTAPRFVFFLLLLTLGGCQQPVPSVSGGPLTIVYVEGDDGLITDSLRIESRGGRVAATETETDNFSQPARRVSRHVEQLSAAQLRAVEVFLQAFSRLEATCPQAGSRTQELSVSGTGYARTLRGDCTWGNAGYPALRRVLFGEMTAGRVPASRRLDERSSRTFAP</sequence>
<dbReference type="PROSITE" id="PS51257">
    <property type="entry name" value="PROKAR_LIPOPROTEIN"/>
    <property type="match status" value="1"/>
</dbReference>
<comment type="caution">
    <text evidence="2">The sequence shown here is derived from an EMBL/GenBank/DDBJ whole genome shotgun (WGS) entry which is preliminary data.</text>
</comment>
<evidence type="ECO:0000313" key="2">
    <source>
        <dbReference type="EMBL" id="TCZ64718.1"/>
    </source>
</evidence>